<dbReference type="GeneID" id="80400601"/>
<dbReference type="GO" id="GO:0019028">
    <property type="term" value="C:viral capsid"/>
    <property type="evidence" value="ECO:0007669"/>
    <property type="project" value="UniProtKB-KW"/>
</dbReference>
<keyword evidence="1" id="KW-0167">Capsid protein</keyword>
<evidence type="ECO:0000313" key="2">
    <source>
        <dbReference type="Proteomes" id="UP000683336"/>
    </source>
</evidence>
<dbReference type="Pfam" id="PF22387">
    <property type="entry name" value="PhiCb5_coat"/>
    <property type="match status" value="1"/>
</dbReference>
<dbReference type="RefSeq" id="YP_010771000.1">
    <property type="nucleotide sequence ID" value="NC_074457.1"/>
</dbReference>
<accession>A0A8S5L5B3</accession>
<dbReference type="InterPro" id="IPR054457">
    <property type="entry name" value="PhiCb5_coat"/>
</dbReference>
<reference evidence="1" key="1">
    <citation type="submission" date="2020-09" db="EMBL/GenBank/DDBJ databases">
        <title>Leviviricetes taxonomy.</title>
        <authorList>
            <person name="Stockdale S.R."/>
            <person name="Callanan J."/>
            <person name="Adriaenssens E.M."/>
            <person name="Kuhn J.H."/>
            <person name="Rumnieks J."/>
            <person name="Shkoporov A."/>
            <person name="Draper L.A."/>
            <person name="Ross P."/>
            <person name="Hill C."/>
        </authorList>
    </citation>
    <scope>NUCLEOTIDE SEQUENCE</scope>
</reference>
<proteinExistence type="predicted"/>
<keyword evidence="1" id="KW-0946">Virion</keyword>
<dbReference type="EMBL" id="BK014137">
    <property type="protein sequence ID" value="DAD52549.1"/>
    <property type="molecule type" value="Genomic_RNA"/>
</dbReference>
<gene>
    <name evidence="1" type="primary">SRR6255513_1_2</name>
</gene>
<sequence>MLGTTFVLPQVGGDITLNLINQDGYSSEYLFKDGTTQYRLRIRHTKTSPTTARPAIYDRHNLEVVQTIFAAGAVPEYERKFYFVIEHLPSDVSVALADAVADKVILTSNALITGLFGWNA</sequence>
<dbReference type="Gene3D" id="2.40.160.220">
    <property type="match status" value="1"/>
</dbReference>
<name>A0A8S5L5B3_9VIRU</name>
<keyword evidence="2" id="KW-1185">Reference proteome</keyword>
<organism evidence="1 2">
    <name type="scientific">ssRNA phage SRR6255513_1</name>
    <dbReference type="NCBI Taxonomy" id="2786496"/>
    <lineage>
        <taxon>Viruses</taxon>
        <taxon>Riboviria</taxon>
        <taxon>Orthornavirae</taxon>
        <taxon>Lenarviricota</taxon>
        <taxon>Leviviricetes</taxon>
        <taxon>Timlovirales</taxon>
        <taxon>Steitzviridae</taxon>
        <taxon>Bicehmovirus</taxon>
        <taxon>Bicehmovirus limenecus</taxon>
        <taxon>Psouhdivirus limenecus</taxon>
    </lineage>
</organism>
<dbReference type="KEGG" id="vg:80400601"/>
<protein>
    <submittedName>
        <fullName evidence="1">Coat protein</fullName>
    </submittedName>
</protein>
<dbReference type="Proteomes" id="UP000683336">
    <property type="component" value="Segment"/>
</dbReference>
<evidence type="ECO:0000313" key="1">
    <source>
        <dbReference type="EMBL" id="DAD52549.1"/>
    </source>
</evidence>